<dbReference type="EnsemblBacteria" id="ACK42075">
    <property type="protein sequence ID" value="ACK42075"/>
    <property type="gene ID" value="Dtur_0794"/>
</dbReference>
<keyword evidence="3" id="KW-1185">Reference proteome</keyword>
<organism evidence="2 3">
    <name type="scientific">Dictyoglomus turgidum (strain DSM 6724 / Z-1310)</name>
    <dbReference type="NCBI Taxonomy" id="515635"/>
    <lineage>
        <taxon>Bacteria</taxon>
        <taxon>Pseudomonadati</taxon>
        <taxon>Dictyoglomota</taxon>
        <taxon>Dictyoglomia</taxon>
        <taxon>Dictyoglomales</taxon>
        <taxon>Dictyoglomaceae</taxon>
        <taxon>Dictyoglomus</taxon>
    </lineage>
</organism>
<protein>
    <submittedName>
        <fullName evidence="2">Alpha amylase catalytic region</fullName>
    </submittedName>
</protein>
<dbReference type="InterPro" id="IPR006047">
    <property type="entry name" value="GH13_cat_dom"/>
</dbReference>
<dbReference type="AlphaFoldDB" id="B8DZZ2"/>
<dbReference type="eggNOG" id="COG0366">
    <property type="taxonomic scope" value="Bacteria"/>
</dbReference>
<dbReference type="PANTHER" id="PTHR10357:SF199">
    <property type="entry name" value="ALPHA AMYLASE CATALYTIC REGION"/>
    <property type="match status" value="1"/>
</dbReference>
<name>B8DZZ2_DICTD</name>
<dbReference type="FunFam" id="3.20.20.80:FF:000314">
    <property type="entry name" value="Alpha amylase catalytic region"/>
    <property type="match status" value="1"/>
</dbReference>
<gene>
    <name evidence="2" type="ordered locus">Dtur_0794</name>
</gene>
<evidence type="ECO:0000313" key="3">
    <source>
        <dbReference type="Proteomes" id="UP000007719"/>
    </source>
</evidence>
<dbReference type="STRING" id="515635.Dtur_0794"/>
<feature type="domain" description="Glycosyl hydrolase family 13 catalytic" evidence="1">
    <location>
        <begin position="138"/>
        <end position="485"/>
    </location>
</feature>
<dbReference type="KEGG" id="dtu:Dtur_0794"/>
<dbReference type="SUPFAM" id="SSF51445">
    <property type="entry name" value="(Trans)glycosidases"/>
    <property type="match status" value="1"/>
</dbReference>
<dbReference type="CAZy" id="GH13">
    <property type="family name" value="Glycoside Hydrolase Family 13"/>
</dbReference>
<evidence type="ECO:0000313" key="2">
    <source>
        <dbReference type="EMBL" id="ACK42075.1"/>
    </source>
</evidence>
<evidence type="ECO:0000259" key="1">
    <source>
        <dbReference type="SMART" id="SM00642"/>
    </source>
</evidence>
<dbReference type="EMBL" id="CP001251">
    <property type="protein sequence ID" value="ACK42075.1"/>
    <property type="molecule type" value="Genomic_DNA"/>
</dbReference>
<dbReference type="RefSeq" id="WP_012583160.1">
    <property type="nucleotide sequence ID" value="NC_011661.1"/>
</dbReference>
<sequence>MIYDDKIFGDLSHREFLAEREAKKLEEVNLEEIFPEDPKPEDEIEITFSCPINFYPNSVQIIREDKELYTLNVYDRETQWNDSVFNFSEVVKIKIPALKEKGVYQIRLFSIDKKFYEYYFPIDNHEPPKWSDESIIYHIFIDRFAKDDKEVILSKNLKEKLGGNLKGIISHLDYIENLGVNVIWISPIFKSTSYHGYDIEDYFEIDPLWGTKEDLKRLVNEAFKRGIRVILDFVPNHMSHNNPLFQEALNNKNSKLRDWFLFKGDDYESFFGVKSMPKINLRNKEAMEYIINAAKYWIKEFGISGYRMDHATGPDINFWTIFYYRMKSEFPDTFYFGEIVETPKETKKYIDKFDGTLDFYLFKIIRDFFIGKSWEPKEFLRIIDLENKFYGDKFKRLSFLENHDSNRFLWVAKDKNLLKLASIFQFSLNPIPIVYNGQEMGCNQFRDIIEGNKTLHEYTRLPIPWDEGKQDKELIEFYKKLINIRKKHPSLYKGRFIPILSNLVSFIKEDEEESILVLINPNHKEEIFNLNGIYKDLFSGNIYTNSLKVNPMNAHLLLRINH</sequence>
<dbReference type="SMART" id="SM00642">
    <property type="entry name" value="Aamy"/>
    <property type="match status" value="1"/>
</dbReference>
<dbReference type="Proteomes" id="UP000007719">
    <property type="component" value="Chromosome"/>
</dbReference>
<dbReference type="HOGENOM" id="CLU_484623_0_0_0"/>
<accession>B8DZZ2</accession>
<dbReference type="InParanoid" id="B8DZZ2"/>
<dbReference type="GO" id="GO:0005975">
    <property type="term" value="P:carbohydrate metabolic process"/>
    <property type="evidence" value="ECO:0007669"/>
    <property type="project" value="InterPro"/>
</dbReference>
<dbReference type="Gene3D" id="3.20.20.80">
    <property type="entry name" value="Glycosidases"/>
    <property type="match status" value="1"/>
</dbReference>
<dbReference type="OrthoDB" id="9805159at2"/>
<proteinExistence type="predicted"/>
<dbReference type="Pfam" id="PF00128">
    <property type="entry name" value="Alpha-amylase"/>
    <property type="match status" value="1"/>
</dbReference>
<dbReference type="PANTHER" id="PTHR10357">
    <property type="entry name" value="ALPHA-AMYLASE FAMILY MEMBER"/>
    <property type="match status" value="1"/>
</dbReference>
<dbReference type="InterPro" id="IPR017853">
    <property type="entry name" value="GH"/>
</dbReference>
<dbReference type="FunCoup" id="B8DZZ2">
    <property type="interactions" value="67"/>
</dbReference>
<reference evidence="3" key="1">
    <citation type="journal article" date="2016" name="Front. Microbiol.">
        <title>The complete genome sequence of hyperthermophile Dictyoglomus turgidum DSM 6724 reveals a specialized carbohydrate fermentor.</title>
        <authorList>
            <person name="Brumm P.J."/>
            <person name="Gowda K."/>
            <person name="Robb F.T."/>
            <person name="Mead D.A."/>
        </authorList>
    </citation>
    <scope>NUCLEOTIDE SEQUENCE [LARGE SCALE GENOMIC DNA]</scope>
    <source>
        <strain evidence="3">DSM 6724 / Z-1310</strain>
    </source>
</reference>